<proteinExistence type="predicted"/>
<evidence type="ECO:0000259" key="4">
    <source>
        <dbReference type="PROSITE" id="PS51673"/>
    </source>
</evidence>
<feature type="domain" description="SUZ" evidence="4">
    <location>
        <begin position="187"/>
        <end position="259"/>
    </location>
</feature>
<dbReference type="AlphaFoldDB" id="A0A7R9FQ59"/>
<evidence type="ECO:0000256" key="1">
    <source>
        <dbReference type="ARBA" id="ARBA00022553"/>
    </source>
</evidence>
<evidence type="ECO:0000256" key="2">
    <source>
        <dbReference type="SAM" id="MobiDB-lite"/>
    </source>
</evidence>
<reference evidence="5" key="1">
    <citation type="submission" date="2020-11" db="EMBL/GenBank/DDBJ databases">
        <authorList>
            <person name="Tran Van P."/>
        </authorList>
    </citation>
    <scope>NUCLEOTIDE SEQUENCE</scope>
</reference>
<keyword evidence="1" id="KW-0597">Phosphoprotein</keyword>
<name>A0A7R9FQ59_9CRUS</name>
<protein>
    <recommendedName>
        <fullName evidence="7">R3H domain-containing protein</fullName>
    </recommendedName>
</protein>
<feature type="region of interest" description="Disordered" evidence="2">
    <location>
        <begin position="394"/>
        <end position="469"/>
    </location>
</feature>
<feature type="compositionally biased region" description="Polar residues" evidence="2">
    <location>
        <begin position="417"/>
        <end position="440"/>
    </location>
</feature>
<dbReference type="Proteomes" id="UP000677054">
    <property type="component" value="Unassembled WGS sequence"/>
</dbReference>
<feature type="compositionally biased region" description="Polar residues" evidence="2">
    <location>
        <begin position="837"/>
        <end position="852"/>
    </location>
</feature>
<feature type="compositionally biased region" description="Low complexity" evidence="2">
    <location>
        <begin position="861"/>
        <end position="872"/>
    </location>
</feature>
<dbReference type="CDD" id="cd02642">
    <property type="entry name" value="R3H_encore_like"/>
    <property type="match status" value="1"/>
</dbReference>
<dbReference type="SMART" id="SM00393">
    <property type="entry name" value="R3H"/>
    <property type="match status" value="1"/>
</dbReference>
<feature type="region of interest" description="Disordered" evidence="2">
    <location>
        <begin position="342"/>
        <end position="372"/>
    </location>
</feature>
<gene>
    <name evidence="5" type="ORF">DSTB1V02_LOCUS10580</name>
</gene>
<evidence type="ECO:0008006" key="7">
    <source>
        <dbReference type="Google" id="ProtNLM"/>
    </source>
</evidence>
<dbReference type="Pfam" id="PF01424">
    <property type="entry name" value="R3H"/>
    <property type="match status" value="1"/>
</dbReference>
<evidence type="ECO:0000313" key="6">
    <source>
        <dbReference type="Proteomes" id="UP000677054"/>
    </source>
</evidence>
<dbReference type="InterPro" id="IPR051937">
    <property type="entry name" value="R3H_domain_containing"/>
</dbReference>
<dbReference type="PROSITE" id="PS51673">
    <property type="entry name" value="SUZ"/>
    <property type="match status" value="1"/>
</dbReference>
<dbReference type="InterPro" id="IPR036867">
    <property type="entry name" value="R3H_dom_sf"/>
</dbReference>
<dbReference type="InterPro" id="IPR024771">
    <property type="entry name" value="SUZ"/>
</dbReference>
<dbReference type="PANTHER" id="PTHR15672">
    <property type="entry name" value="CAMP-REGULATED PHOSPHOPROTEIN 21 RELATED R3H DOMAIN CONTAINING PROTEIN"/>
    <property type="match status" value="1"/>
</dbReference>
<keyword evidence="6" id="KW-1185">Reference proteome</keyword>
<evidence type="ECO:0000313" key="5">
    <source>
        <dbReference type="EMBL" id="CAD7250811.1"/>
    </source>
</evidence>
<organism evidence="5">
    <name type="scientific">Darwinula stevensoni</name>
    <dbReference type="NCBI Taxonomy" id="69355"/>
    <lineage>
        <taxon>Eukaryota</taxon>
        <taxon>Metazoa</taxon>
        <taxon>Ecdysozoa</taxon>
        <taxon>Arthropoda</taxon>
        <taxon>Crustacea</taxon>
        <taxon>Oligostraca</taxon>
        <taxon>Ostracoda</taxon>
        <taxon>Podocopa</taxon>
        <taxon>Podocopida</taxon>
        <taxon>Darwinulocopina</taxon>
        <taxon>Darwinuloidea</taxon>
        <taxon>Darwinulidae</taxon>
        <taxon>Darwinula</taxon>
    </lineage>
</organism>
<feature type="compositionally biased region" description="Basic and acidic residues" evidence="2">
    <location>
        <begin position="449"/>
        <end position="464"/>
    </location>
</feature>
<feature type="compositionally biased region" description="Low complexity" evidence="2">
    <location>
        <begin position="972"/>
        <end position="1005"/>
    </location>
</feature>
<dbReference type="EMBL" id="CAJPEV010003085">
    <property type="protein sequence ID" value="CAG0898875.1"/>
    <property type="molecule type" value="Genomic_DNA"/>
</dbReference>
<evidence type="ECO:0000259" key="3">
    <source>
        <dbReference type="PROSITE" id="PS51061"/>
    </source>
</evidence>
<dbReference type="Gene3D" id="3.30.1370.50">
    <property type="entry name" value="R3H-like domain"/>
    <property type="match status" value="1"/>
</dbReference>
<dbReference type="OrthoDB" id="278430at2759"/>
<feature type="region of interest" description="Disordered" evidence="2">
    <location>
        <begin position="17"/>
        <end position="37"/>
    </location>
</feature>
<dbReference type="PROSITE" id="PS51061">
    <property type="entry name" value="R3H"/>
    <property type="match status" value="1"/>
</dbReference>
<feature type="region of interest" description="Disordered" evidence="2">
    <location>
        <begin position="76"/>
        <end position="100"/>
    </location>
</feature>
<feature type="region of interest" description="Disordered" evidence="2">
    <location>
        <begin position="933"/>
        <end position="1013"/>
    </location>
</feature>
<dbReference type="InterPro" id="IPR001374">
    <property type="entry name" value="R3H_dom"/>
</dbReference>
<dbReference type="GO" id="GO:0003676">
    <property type="term" value="F:nucleic acid binding"/>
    <property type="evidence" value="ECO:0007669"/>
    <property type="project" value="UniProtKB-UniRule"/>
</dbReference>
<accession>A0A7R9FQ59</accession>
<feature type="region of interest" description="Disordered" evidence="2">
    <location>
        <begin position="248"/>
        <end position="280"/>
    </location>
</feature>
<dbReference type="SUPFAM" id="SSF82708">
    <property type="entry name" value="R3H domain"/>
    <property type="match status" value="1"/>
</dbReference>
<dbReference type="Pfam" id="PF12752">
    <property type="entry name" value="SUZ"/>
    <property type="match status" value="1"/>
</dbReference>
<feature type="region of interest" description="Disordered" evidence="2">
    <location>
        <begin position="831"/>
        <end position="881"/>
    </location>
</feature>
<dbReference type="PANTHER" id="PTHR15672:SF8">
    <property type="entry name" value="PROTEIN ENCORE"/>
    <property type="match status" value="1"/>
</dbReference>
<dbReference type="EMBL" id="LR902602">
    <property type="protein sequence ID" value="CAD7250811.1"/>
    <property type="molecule type" value="Genomic_DNA"/>
</dbReference>
<sequence length="1077" mass="113425">MSASSFQNHRVRLLVRSHAMREATSPPPDASLTLDSGNGSWSSSTICNVSTSSNISLGTSGGGQGKAGMRRLQLRNQGSSGNSADGSSSSLSRDSSTEQYTDNTGIDLEQFIVDTLHRNQKDRVCLLKIEQELISLVKDSRRTHLKFPSMSSYQRMLVHRVAAYFGLDHNVDQSGTCVIVNKARNTRLPDMQFQDQIHDDFIPEEPRRSILKRDSSSFEDYCFRSLERQGSMDSKRSKSFEEREEEYKKAKHRIFNQDSSSSAELLDSPMHSGDITLESSQKSSQEDLRWCWGSSTESADAFHLLIHRKDRDRSSRSNALGKVQSFESGEVSALRPVISKSNSFGGYPHPGQGNGKGNLLRGDSITSTHSAGPRLLTKQDSMYGGIVGGGGGGGVSPASSGYKSMGLSVEEGPSPINPSSPHQNTFSISISHNPSSQGASPQEGGVGRRGVEDQEKGDEGKAEDCNGGNGLLGPAPSIVLPSNQPVLWAVTSIDSVPPGSILINPQTGQPLINPDGSFYRFDPGNPPQYASSSSAGISNLGIFGTAEGESRSSVYGIPFGQQPQQPQGALVHMNLNAHGMGIPIPYQPPPPTQIIIPTSQQLPSFMIAPNGMQVAGSGGNSSQQQVPVLYSHYVTTPTSFQVPGNGGGGELVSQFNALSLMGKGGDGGGGNEAQAHIKFQIPLPTTPAFNPQSPGSVYMMGGGKQQQQQILSRVGSSGGCGGGGGLYAFPSHSTEPQANFRMAAAVQYVGNPYQMMHYPTNSESYSGAVLPQASSNRAMASTHATLSACTIPSISPGLSSNVITNGMGSTSYAPFPGGAGGYALGGGNFSGQSGSSLTTPPQTPNGFQSQPQVAGYSLEQGSGSHLLSTSSSAPTVEGGGRHGGISIPIPVHVPLDLPLASLSPTPSLFPLSWINGGGLKHLGGSNGGSSHPCFFRHHTIPTPRWPPTGRGAGNPKSQSGNRRSFSHHQRFSRPSSTKSPSANPSSSTSTSSSTVSTSTTTPSATLEETGHASSEVVAVPCVNEGTRVLVVEGIHNGLTHSQVDKVLKPELNQGDGCAKVEYMPVDQMDGMEKMEKW</sequence>
<feature type="compositionally biased region" description="Low complexity" evidence="2">
    <location>
        <begin position="78"/>
        <end position="94"/>
    </location>
</feature>
<feature type="domain" description="R3H" evidence="3">
    <location>
        <begin position="123"/>
        <end position="186"/>
    </location>
</feature>